<evidence type="ECO:0000313" key="8">
    <source>
        <dbReference type="EMBL" id="ARK31369.1"/>
    </source>
</evidence>
<dbReference type="CDD" id="cd01189">
    <property type="entry name" value="INT_ICEBs1_C_like"/>
    <property type="match status" value="1"/>
</dbReference>
<dbReference type="PROSITE" id="PS51898">
    <property type="entry name" value="TYR_RECOMBINASE"/>
    <property type="match status" value="1"/>
</dbReference>
<evidence type="ECO:0000256" key="2">
    <source>
        <dbReference type="ARBA" id="ARBA00022908"/>
    </source>
</evidence>
<dbReference type="InterPro" id="IPR011010">
    <property type="entry name" value="DNA_brk_join_enz"/>
</dbReference>
<dbReference type="Pfam" id="PF14659">
    <property type="entry name" value="Phage_int_SAM_3"/>
    <property type="match status" value="1"/>
</dbReference>
<gene>
    <name evidence="8" type="primary">xerD_3</name>
    <name evidence="8" type="ORF">BkAM31D_16745</name>
</gene>
<dbReference type="SUPFAM" id="SSF56349">
    <property type="entry name" value="DNA breaking-rejoining enzymes"/>
    <property type="match status" value="1"/>
</dbReference>
<dbReference type="GO" id="GO:0015074">
    <property type="term" value="P:DNA integration"/>
    <property type="evidence" value="ECO:0007669"/>
    <property type="project" value="UniProtKB-KW"/>
</dbReference>
<sequence length="367" mass="42782">MYQVDLGTDPATGKRLQKLQRGFDTKKEAEAACAKLINQYSQGSYAPPKKLLMHELVDKWILSKKKIRDTTLTKYKRLLKNHIIPALGYIQVSKLPDEHLNIFYEQLKTDKNLSSTSINDVHKLCKQILTYAVKKKFITDNVASIVEAPRLNKKQIQIWTYDDCRKFLDHVKEHREYVAFLLALTTGMRQSEILALTWKHVYFDRNTISVDQTLERGTSALDPKVKSKNSQRSIRVDYETMLELKKQKKRITKEKLYLGEEYRDFDLVIPTTKGTPINQRNLLRTFYRYMKKAGVRQIDFHDMRHTHASMLLQNGANPKAVSERLGHDVRTLMETYAHIMPNIQEEIAADFGSAFYQKKTPEKRNAK</sequence>
<keyword evidence="4" id="KW-0233">DNA recombination</keyword>
<dbReference type="InterPro" id="IPR010998">
    <property type="entry name" value="Integrase_recombinase_N"/>
</dbReference>
<evidence type="ECO:0000313" key="9">
    <source>
        <dbReference type="Proteomes" id="UP000193006"/>
    </source>
</evidence>
<evidence type="ECO:0000256" key="1">
    <source>
        <dbReference type="ARBA" id="ARBA00008857"/>
    </source>
</evidence>
<dbReference type="RefSeq" id="WP_066159178.1">
    <property type="nucleotide sequence ID" value="NZ_CP020814.1"/>
</dbReference>
<name>A0A1X9MD56_9BACI</name>
<dbReference type="PANTHER" id="PTHR30349">
    <property type="entry name" value="PHAGE INTEGRASE-RELATED"/>
    <property type="match status" value="1"/>
</dbReference>
<dbReference type="GO" id="GO:0006310">
    <property type="term" value="P:DNA recombination"/>
    <property type="evidence" value="ECO:0007669"/>
    <property type="project" value="UniProtKB-KW"/>
</dbReference>
<dbReference type="InterPro" id="IPR050090">
    <property type="entry name" value="Tyrosine_recombinase_XerCD"/>
</dbReference>
<dbReference type="Gene3D" id="1.10.150.130">
    <property type="match status" value="1"/>
</dbReference>
<dbReference type="Pfam" id="PF14657">
    <property type="entry name" value="Arm-DNA-bind_4"/>
    <property type="match status" value="1"/>
</dbReference>
<dbReference type="PANTHER" id="PTHR30349:SF64">
    <property type="entry name" value="PROPHAGE INTEGRASE INTD-RELATED"/>
    <property type="match status" value="1"/>
</dbReference>
<comment type="similarity">
    <text evidence="1">Belongs to the 'phage' integrase family.</text>
</comment>
<dbReference type="PROSITE" id="PS51900">
    <property type="entry name" value="CB"/>
    <property type="match status" value="1"/>
</dbReference>
<dbReference type="InterPro" id="IPR044068">
    <property type="entry name" value="CB"/>
</dbReference>
<feature type="domain" description="Tyr recombinase" evidence="6">
    <location>
        <begin position="154"/>
        <end position="349"/>
    </location>
</feature>
<protein>
    <submittedName>
        <fullName evidence="8">Tyrosine recombinase XerD</fullName>
    </submittedName>
</protein>
<dbReference type="InterPro" id="IPR028259">
    <property type="entry name" value="AP2-like_int_N"/>
</dbReference>
<evidence type="ECO:0000256" key="4">
    <source>
        <dbReference type="ARBA" id="ARBA00023172"/>
    </source>
</evidence>
<evidence type="ECO:0000256" key="3">
    <source>
        <dbReference type="ARBA" id="ARBA00023125"/>
    </source>
</evidence>
<dbReference type="Proteomes" id="UP000193006">
    <property type="component" value="Chromosome"/>
</dbReference>
<dbReference type="GO" id="GO:0003677">
    <property type="term" value="F:DNA binding"/>
    <property type="evidence" value="ECO:0007669"/>
    <property type="project" value="UniProtKB-UniRule"/>
</dbReference>
<dbReference type="InterPro" id="IPR004107">
    <property type="entry name" value="Integrase_SAM-like_N"/>
</dbReference>
<dbReference type="InterPro" id="IPR013762">
    <property type="entry name" value="Integrase-like_cat_sf"/>
</dbReference>
<dbReference type="STRING" id="199441.BkAM31D_16745"/>
<feature type="domain" description="Core-binding (CB)" evidence="7">
    <location>
        <begin position="51"/>
        <end position="133"/>
    </location>
</feature>
<evidence type="ECO:0000259" key="7">
    <source>
        <dbReference type="PROSITE" id="PS51900"/>
    </source>
</evidence>
<dbReference type="EMBL" id="CP020814">
    <property type="protein sequence ID" value="ARK31369.1"/>
    <property type="molecule type" value="Genomic_DNA"/>
</dbReference>
<organism evidence="8 9">
    <name type="scientific">Halalkalibacter krulwichiae</name>
    <dbReference type="NCBI Taxonomy" id="199441"/>
    <lineage>
        <taxon>Bacteria</taxon>
        <taxon>Bacillati</taxon>
        <taxon>Bacillota</taxon>
        <taxon>Bacilli</taxon>
        <taxon>Bacillales</taxon>
        <taxon>Bacillaceae</taxon>
        <taxon>Halalkalibacter</taxon>
    </lineage>
</organism>
<dbReference type="Pfam" id="PF00589">
    <property type="entry name" value="Phage_integrase"/>
    <property type="match status" value="1"/>
</dbReference>
<evidence type="ECO:0000256" key="5">
    <source>
        <dbReference type="PROSITE-ProRule" id="PRU01248"/>
    </source>
</evidence>
<dbReference type="InterPro" id="IPR002104">
    <property type="entry name" value="Integrase_catalytic"/>
</dbReference>
<reference evidence="8 9" key="1">
    <citation type="submission" date="2017-04" db="EMBL/GenBank/DDBJ databases">
        <title>Bacillus krulwichiae AM31D Genome sequencing and assembly.</title>
        <authorList>
            <person name="Krulwich T.A."/>
            <person name="Anastor L."/>
            <person name="Ehrlich R."/>
            <person name="Ehrlich G.D."/>
            <person name="Janto B."/>
        </authorList>
    </citation>
    <scope>NUCLEOTIDE SEQUENCE [LARGE SCALE GENOMIC DNA]</scope>
    <source>
        <strain evidence="8 9">AM31D</strain>
    </source>
</reference>
<keyword evidence="9" id="KW-1185">Reference proteome</keyword>
<dbReference type="KEGG" id="bkw:BkAM31D_16745"/>
<dbReference type="AlphaFoldDB" id="A0A1X9MD56"/>
<dbReference type="Gene3D" id="1.10.443.10">
    <property type="entry name" value="Intergrase catalytic core"/>
    <property type="match status" value="1"/>
</dbReference>
<accession>A0A1X9MD56</accession>
<proteinExistence type="inferred from homology"/>
<evidence type="ECO:0000259" key="6">
    <source>
        <dbReference type="PROSITE" id="PS51898"/>
    </source>
</evidence>
<keyword evidence="2" id="KW-0229">DNA integration</keyword>
<keyword evidence="3 5" id="KW-0238">DNA-binding</keyword>